<name>A0A1I6RFT9_9RHOB</name>
<dbReference type="InterPro" id="IPR002142">
    <property type="entry name" value="Peptidase_S49"/>
</dbReference>
<accession>A0A1I6RFT9</accession>
<evidence type="ECO:0000256" key="2">
    <source>
        <dbReference type="ARBA" id="ARBA00022670"/>
    </source>
</evidence>
<keyword evidence="3" id="KW-0378">Hydrolase</keyword>
<proteinExistence type="inferred from homology"/>
<dbReference type="CDD" id="cd07023">
    <property type="entry name" value="S49_Sppa_N_C"/>
    <property type="match status" value="1"/>
</dbReference>
<dbReference type="InterPro" id="IPR029045">
    <property type="entry name" value="ClpP/crotonase-like_dom_sf"/>
</dbReference>
<evidence type="ECO:0000313" key="7">
    <source>
        <dbReference type="Proteomes" id="UP000199239"/>
    </source>
</evidence>
<dbReference type="PANTHER" id="PTHR42987:SF8">
    <property type="entry name" value="PROTEINASE"/>
    <property type="match status" value="1"/>
</dbReference>
<evidence type="ECO:0000256" key="3">
    <source>
        <dbReference type="ARBA" id="ARBA00022801"/>
    </source>
</evidence>
<evidence type="ECO:0000313" key="6">
    <source>
        <dbReference type="EMBL" id="SFS63338.1"/>
    </source>
</evidence>
<dbReference type="Proteomes" id="UP000199239">
    <property type="component" value="Unassembled WGS sequence"/>
</dbReference>
<dbReference type="PANTHER" id="PTHR42987">
    <property type="entry name" value="PEPTIDASE S49"/>
    <property type="match status" value="1"/>
</dbReference>
<dbReference type="GO" id="GO:0008236">
    <property type="term" value="F:serine-type peptidase activity"/>
    <property type="evidence" value="ECO:0007669"/>
    <property type="project" value="UniProtKB-KW"/>
</dbReference>
<feature type="domain" description="Peptidase S49" evidence="5">
    <location>
        <begin position="91"/>
        <end position="231"/>
    </location>
</feature>
<keyword evidence="4" id="KW-0720">Serine protease</keyword>
<protein>
    <submittedName>
        <fullName evidence="6">Serine protease SohB</fullName>
    </submittedName>
</protein>
<dbReference type="Gene3D" id="6.20.330.10">
    <property type="match status" value="1"/>
</dbReference>
<evidence type="ECO:0000259" key="5">
    <source>
        <dbReference type="Pfam" id="PF01343"/>
    </source>
</evidence>
<evidence type="ECO:0000256" key="1">
    <source>
        <dbReference type="ARBA" id="ARBA00008683"/>
    </source>
</evidence>
<dbReference type="Gene3D" id="3.90.226.10">
    <property type="entry name" value="2-enoyl-CoA Hydratase, Chain A, domain 1"/>
    <property type="match status" value="1"/>
</dbReference>
<dbReference type="EMBL" id="FPAJ01000002">
    <property type="protein sequence ID" value="SFS63338.1"/>
    <property type="molecule type" value="Genomic_DNA"/>
</dbReference>
<dbReference type="InterPro" id="IPR047272">
    <property type="entry name" value="S49_SppA_C"/>
</dbReference>
<reference evidence="7" key="1">
    <citation type="submission" date="2016-10" db="EMBL/GenBank/DDBJ databases">
        <authorList>
            <person name="Varghese N."/>
            <person name="Submissions S."/>
        </authorList>
    </citation>
    <scope>NUCLEOTIDE SEQUENCE [LARGE SCALE GENOMIC DNA]</scope>
    <source>
        <strain evidence="7">DSM 23422</strain>
    </source>
</reference>
<keyword evidence="2 6" id="KW-0645">Protease</keyword>
<comment type="similarity">
    <text evidence="1">Belongs to the peptidase S49 family.</text>
</comment>
<keyword evidence="7" id="KW-1185">Reference proteome</keyword>
<dbReference type="GO" id="GO:0006508">
    <property type="term" value="P:proteolysis"/>
    <property type="evidence" value="ECO:0007669"/>
    <property type="project" value="UniProtKB-KW"/>
</dbReference>
<dbReference type="STRING" id="394264.SAMN04488040_1214"/>
<evidence type="ECO:0000256" key="4">
    <source>
        <dbReference type="ARBA" id="ARBA00022825"/>
    </source>
</evidence>
<gene>
    <name evidence="6" type="ORF">SAMN04488040_1214</name>
</gene>
<sequence>MFENDTRSTWKSMRKYIPFMSSHPVVAVVRLSGVIGGRGRGALNDESIGPVLEKAFRRGKPAAVALEISSPGGSPVQSSLIGARIRRLAAEKDIPVIAFVEDVAASGGYWLAAAADEIYGDPSSIVGSIGVISSSFGVNELINRHGIERRVYTAGQSKSMLDPFRPEKAEDVARLKALLGDIHTNFIDHVTERRGDKLDTETDLFTGEIWLAKRATELGLIDGIGHLQPMLKERFGDKVKFARYGSRRGLLSRFGAQIIGDAIGGIDEHAAYAKFGL</sequence>
<dbReference type="AlphaFoldDB" id="A0A1I6RFT9"/>
<dbReference type="SUPFAM" id="SSF52096">
    <property type="entry name" value="ClpP/crotonase"/>
    <property type="match status" value="1"/>
</dbReference>
<organism evidence="6 7">
    <name type="scientific">Sulfitobacter marinus</name>
    <dbReference type="NCBI Taxonomy" id="394264"/>
    <lineage>
        <taxon>Bacteria</taxon>
        <taxon>Pseudomonadati</taxon>
        <taxon>Pseudomonadota</taxon>
        <taxon>Alphaproteobacteria</taxon>
        <taxon>Rhodobacterales</taxon>
        <taxon>Roseobacteraceae</taxon>
        <taxon>Sulfitobacter</taxon>
    </lineage>
</organism>
<dbReference type="Pfam" id="PF01343">
    <property type="entry name" value="Peptidase_S49"/>
    <property type="match status" value="1"/>
</dbReference>